<protein>
    <recommendedName>
        <fullName evidence="2">BCNT-C domain-containing protein</fullName>
    </recommendedName>
</protein>
<dbReference type="AlphaFoldDB" id="A0A392NML6"/>
<dbReference type="InterPro" id="IPR027124">
    <property type="entry name" value="Swc5/CFDP1/2"/>
</dbReference>
<dbReference type="Pfam" id="PF07572">
    <property type="entry name" value="BCNT"/>
    <property type="match status" value="1"/>
</dbReference>
<dbReference type="PANTHER" id="PTHR48407:SF1">
    <property type="entry name" value="CRANIOFACIAL DEVELOPMENT PROTEIN 1"/>
    <property type="match status" value="1"/>
</dbReference>
<feature type="non-terminal residue" evidence="3">
    <location>
        <position position="129"/>
    </location>
</feature>
<evidence type="ECO:0000259" key="2">
    <source>
        <dbReference type="PROSITE" id="PS51279"/>
    </source>
</evidence>
<name>A0A392NML6_9FABA</name>
<dbReference type="PROSITE" id="PS51279">
    <property type="entry name" value="BCNT_C"/>
    <property type="match status" value="1"/>
</dbReference>
<comment type="caution">
    <text evidence="3">The sequence shown here is derived from an EMBL/GenBank/DDBJ whole genome shotgun (WGS) entry which is preliminary data.</text>
</comment>
<reference evidence="3 4" key="1">
    <citation type="journal article" date="2018" name="Front. Plant Sci.">
        <title>Red Clover (Trifolium pratense) and Zigzag Clover (T. medium) - A Picture of Genomic Similarities and Differences.</title>
        <authorList>
            <person name="Dluhosova J."/>
            <person name="Istvanek J."/>
            <person name="Nedelnik J."/>
            <person name="Repkova J."/>
        </authorList>
    </citation>
    <scope>NUCLEOTIDE SEQUENCE [LARGE SCALE GENOMIC DNA]</scope>
    <source>
        <strain evidence="4">cv. 10/8</strain>
        <tissue evidence="3">Leaf</tissue>
    </source>
</reference>
<feature type="region of interest" description="Disordered" evidence="1">
    <location>
        <begin position="1"/>
        <end position="34"/>
    </location>
</feature>
<dbReference type="InterPro" id="IPR011421">
    <property type="entry name" value="BCNT-C"/>
</dbReference>
<organism evidence="3 4">
    <name type="scientific">Trifolium medium</name>
    <dbReference type="NCBI Taxonomy" id="97028"/>
    <lineage>
        <taxon>Eukaryota</taxon>
        <taxon>Viridiplantae</taxon>
        <taxon>Streptophyta</taxon>
        <taxon>Embryophyta</taxon>
        <taxon>Tracheophyta</taxon>
        <taxon>Spermatophyta</taxon>
        <taxon>Magnoliopsida</taxon>
        <taxon>eudicotyledons</taxon>
        <taxon>Gunneridae</taxon>
        <taxon>Pentapetalae</taxon>
        <taxon>rosids</taxon>
        <taxon>fabids</taxon>
        <taxon>Fabales</taxon>
        <taxon>Fabaceae</taxon>
        <taxon>Papilionoideae</taxon>
        <taxon>50 kb inversion clade</taxon>
        <taxon>NPAAA clade</taxon>
        <taxon>Hologalegina</taxon>
        <taxon>IRL clade</taxon>
        <taxon>Trifolieae</taxon>
        <taxon>Trifolium</taxon>
    </lineage>
</organism>
<dbReference type="Proteomes" id="UP000265520">
    <property type="component" value="Unassembled WGS sequence"/>
</dbReference>
<evidence type="ECO:0000256" key="1">
    <source>
        <dbReference type="SAM" id="MobiDB-lite"/>
    </source>
</evidence>
<evidence type="ECO:0000313" key="3">
    <source>
        <dbReference type="EMBL" id="MCI00369.1"/>
    </source>
</evidence>
<dbReference type="PANTHER" id="PTHR48407">
    <property type="entry name" value="CRANIOFACIAL DEVELOPMENT PROTEIN 1"/>
    <property type="match status" value="1"/>
</dbReference>
<evidence type="ECO:0000313" key="4">
    <source>
        <dbReference type="Proteomes" id="UP000265520"/>
    </source>
</evidence>
<accession>A0A392NML6</accession>
<sequence>MSYLGLAPKATESPGQCAPQNGPDVPENSTSDEGKKLAAAALAAVKDDAAASASSRGKLVITEVRDFAGQEIEYKKLVDSDSKEAMERAKAPAPSAVDAVLEQIKKKSKLSVLDKTKKDWGEFKEENKG</sequence>
<feature type="domain" description="BCNT-C" evidence="2">
    <location>
        <begin position="91"/>
        <end position="129"/>
    </location>
</feature>
<keyword evidence="4" id="KW-1185">Reference proteome</keyword>
<dbReference type="EMBL" id="LXQA010043000">
    <property type="protein sequence ID" value="MCI00369.1"/>
    <property type="molecule type" value="Genomic_DNA"/>
</dbReference>
<proteinExistence type="predicted"/>